<keyword evidence="1" id="KW-1133">Transmembrane helix</keyword>
<feature type="transmembrane region" description="Helical" evidence="1">
    <location>
        <begin position="6"/>
        <end position="27"/>
    </location>
</feature>
<evidence type="ECO:0000313" key="2">
    <source>
        <dbReference type="EMBL" id="SFW50178.1"/>
    </source>
</evidence>
<protein>
    <submittedName>
        <fullName evidence="2">Uncharacterized protein</fullName>
    </submittedName>
</protein>
<dbReference type="AlphaFoldDB" id="A0A1K1PR19"/>
<dbReference type="RefSeq" id="WP_072475063.1">
    <property type="nucleotide sequence ID" value="NZ_FPJG01000006.1"/>
</dbReference>
<dbReference type="Pfam" id="PF19684">
    <property type="entry name" value="DUF6186"/>
    <property type="match status" value="1"/>
</dbReference>
<keyword evidence="1" id="KW-0472">Membrane</keyword>
<keyword evidence="3" id="KW-1185">Reference proteome</keyword>
<accession>A0A1K1PR19</accession>
<dbReference type="InterPro" id="IPR046177">
    <property type="entry name" value="DUF6186"/>
</dbReference>
<dbReference type="Proteomes" id="UP000182740">
    <property type="component" value="Unassembled WGS sequence"/>
</dbReference>
<organism evidence="2 3">
    <name type="scientific">Amycolatopsis australiensis</name>
    <dbReference type="NCBI Taxonomy" id="546364"/>
    <lineage>
        <taxon>Bacteria</taxon>
        <taxon>Bacillati</taxon>
        <taxon>Actinomycetota</taxon>
        <taxon>Actinomycetes</taxon>
        <taxon>Pseudonocardiales</taxon>
        <taxon>Pseudonocardiaceae</taxon>
        <taxon>Amycolatopsis</taxon>
    </lineage>
</organism>
<name>A0A1K1PR19_9PSEU</name>
<dbReference type="STRING" id="546364.SAMN04489730_0924"/>
<feature type="transmembrane region" description="Helical" evidence="1">
    <location>
        <begin position="48"/>
        <end position="65"/>
    </location>
</feature>
<evidence type="ECO:0000256" key="1">
    <source>
        <dbReference type="SAM" id="Phobius"/>
    </source>
</evidence>
<proteinExistence type="predicted"/>
<keyword evidence="1" id="KW-0812">Transmembrane</keyword>
<gene>
    <name evidence="2" type="ORF">SAMN04489730_0924</name>
</gene>
<sequence length="67" mass="7454">MSTRVITELGFALIVLAAIGLGVASHVAPKRVPKLTSVLAVVMRRRSARIAFVLAWWWVGWHFFVGH</sequence>
<reference evidence="3" key="1">
    <citation type="submission" date="2016-11" db="EMBL/GenBank/DDBJ databases">
        <authorList>
            <person name="Varghese N."/>
            <person name="Submissions S."/>
        </authorList>
    </citation>
    <scope>NUCLEOTIDE SEQUENCE [LARGE SCALE GENOMIC DNA]</scope>
    <source>
        <strain evidence="3">DSM 44671</strain>
    </source>
</reference>
<evidence type="ECO:0000313" key="3">
    <source>
        <dbReference type="Proteomes" id="UP000182740"/>
    </source>
</evidence>
<dbReference type="EMBL" id="FPJG01000006">
    <property type="protein sequence ID" value="SFW50178.1"/>
    <property type="molecule type" value="Genomic_DNA"/>
</dbReference>
<dbReference type="OrthoDB" id="4564350at2"/>